<dbReference type="EMBL" id="CXOI01000020">
    <property type="protein sequence ID" value="CTP85701.1"/>
    <property type="molecule type" value="Genomic_DNA"/>
</dbReference>
<comment type="similarity">
    <text evidence="1">Belongs to the LysR transcriptional regulatory family.</text>
</comment>
<evidence type="ECO:0000256" key="4">
    <source>
        <dbReference type="ARBA" id="ARBA00023163"/>
    </source>
</evidence>
<dbReference type="AlphaFoldDB" id="A0A0K2ZIU7"/>
<gene>
    <name evidence="6" type="ORF">XTALMG727_1422</name>
</gene>
<dbReference type="InterPro" id="IPR050950">
    <property type="entry name" value="HTH-type_LysR_regulators"/>
</dbReference>
<dbReference type="InterPro" id="IPR036390">
    <property type="entry name" value="WH_DNA-bd_sf"/>
</dbReference>
<dbReference type="PANTHER" id="PTHR30419:SF2">
    <property type="entry name" value="LYSR FAMILY TRANSCRIPTIONAL REGULATOR"/>
    <property type="match status" value="1"/>
</dbReference>
<evidence type="ECO:0000313" key="6">
    <source>
        <dbReference type="EMBL" id="CTP85701.1"/>
    </source>
</evidence>
<dbReference type="GO" id="GO:0005829">
    <property type="term" value="C:cytosol"/>
    <property type="evidence" value="ECO:0007669"/>
    <property type="project" value="TreeGrafter"/>
</dbReference>
<evidence type="ECO:0000256" key="1">
    <source>
        <dbReference type="ARBA" id="ARBA00009437"/>
    </source>
</evidence>
<evidence type="ECO:0000256" key="2">
    <source>
        <dbReference type="ARBA" id="ARBA00023015"/>
    </source>
</evidence>
<proteinExistence type="inferred from homology"/>
<dbReference type="GO" id="GO:0003677">
    <property type="term" value="F:DNA binding"/>
    <property type="evidence" value="ECO:0007669"/>
    <property type="project" value="UniProtKB-KW"/>
</dbReference>
<keyword evidence="3" id="KW-0238">DNA-binding</keyword>
<keyword evidence="7" id="KW-1185">Reference proteome</keyword>
<evidence type="ECO:0000256" key="3">
    <source>
        <dbReference type="ARBA" id="ARBA00023125"/>
    </source>
</evidence>
<dbReference type="GO" id="GO:0003700">
    <property type="term" value="F:DNA-binding transcription factor activity"/>
    <property type="evidence" value="ECO:0007669"/>
    <property type="project" value="InterPro"/>
</dbReference>
<accession>A0A0K2ZIU7</accession>
<dbReference type="Proteomes" id="UP000046187">
    <property type="component" value="Unassembled WGS sequence"/>
</dbReference>
<dbReference type="RefSeq" id="WP_053834822.1">
    <property type="nucleotide sequence ID" value="NZ_CXOI01000020.1"/>
</dbReference>
<keyword evidence="2" id="KW-0805">Transcription regulation</keyword>
<evidence type="ECO:0000259" key="5">
    <source>
        <dbReference type="PROSITE" id="PS50931"/>
    </source>
</evidence>
<organism evidence="6 7">
    <name type="scientific">Xanthomonas graminis pv. arrhenatheri LMG 727</name>
    <dbReference type="NCBI Taxonomy" id="1195923"/>
    <lineage>
        <taxon>Bacteria</taxon>
        <taxon>Pseudomonadati</taxon>
        <taxon>Pseudomonadota</taxon>
        <taxon>Gammaproteobacteria</taxon>
        <taxon>Lysobacterales</taxon>
        <taxon>Lysobacteraceae</taxon>
        <taxon>Xanthomonas</taxon>
        <taxon>Xanthomonas translucens group</taxon>
        <taxon>Xanthomonas graminis</taxon>
    </lineage>
</organism>
<dbReference type="Gene3D" id="3.40.190.290">
    <property type="match status" value="1"/>
</dbReference>
<reference evidence="7" key="1">
    <citation type="submission" date="2015-07" db="EMBL/GenBank/DDBJ databases">
        <authorList>
            <person name="Wibberg D."/>
        </authorList>
    </citation>
    <scope>NUCLEOTIDE SEQUENCE [LARGE SCALE GENOMIC DNA]</scope>
</reference>
<protein>
    <submittedName>
        <fullName evidence="6">Transcriptional regulator</fullName>
    </submittedName>
</protein>
<dbReference type="InterPro" id="IPR036388">
    <property type="entry name" value="WH-like_DNA-bd_sf"/>
</dbReference>
<dbReference type="SUPFAM" id="SSF46785">
    <property type="entry name" value="Winged helix' DNA-binding domain"/>
    <property type="match status" value="1"/>
</dbReference>
<feature type="domain" description="HTH lysR-type" evidence="5">
    <location>
        <begin position="3"/>
        <end position="60"/>
    </location>
</feature>
<evidence type="ECO:0000313" key="7">
    <source>
        <dbReference type="Proteomes" id="UP000046187"/>
    </source>
</evidence>
<keyword evidence="4" id="KW-0804">Transcription</keyword>
<dbReference type="PANTHER" id="PTHR30419">
    <property type="entry name" value="HTH-TYPE TRANSCRIPTIONAL REGULATOR YBHD"/>
    <property type="match status" value="1"/>
</dbReference>
<dbReference type="Pfam" id="PF00126">
    <property type="entry name" value="HTH_1"/>
    <property type="match status" value="1"/>
</dbReference>
<name>A0A0K2ZIU7_9XANT</name>
<dbReference type="Pfam" id="PF03466">
    <property type="entry name" value="LysR_substrate"/>
    <property type="match status" value="1"/>
</dbReference>
<sequence length="304" mass="32301">MHLDFIDLRLFVAVAEAGSITGGAERAALSLAAASARIRALELQAGAALFARGRRGVSLTAAGAALLRHARQLLRQAEAMRAELGEYAGSNQATVRLLANTAALYEWLPELLAECLVAHPRIDLALREQGSIAAAEALREERADLAVIADHADLAGLHAQAFRQDRLVLVAAATHPLARAPQLRLVQLWQAQFLGLADDSALQQHLRTQAARAGGQLRIRAHVHGIEPLCRMLARGAGVAILPQAALARVSVREQLVAVPLQEPWAARQLSIVWRPAPAPAPAVRQVLDWLCAHADGAATTGAG</sequence>
<dbReference type="InterPro" id="IPR000847">
    <property type="entry name" value="LysR_HTH_N"/>
</dbReference>
<dbReference type="Gene3D" id="1.10.10.10">
    <property type="entry name" value="Winged helix-like DNA-binding domain superfamily/Winged helix DNA-binding domain"/>
    <property type="match status" value="1"/>
</dbReference>
<dbReference type="SUPFAM" id="SSF53850">
    <property type="entry name" value="Periplasmic binding protein-like II"/>
    <property type="match status" value="1"/>
</dbReference>
<dbReference type="InterPro" id="IPR005119">
    <property type="entry name" value="LysR_subst-bd"/>
</dbReference>
<dbReference type="FunFam" id="1.10.10.10:FF:000001">
    <property type="entry name" value="LysR family transcriptional regulator"/>
    <property type="match status" value="1"/>
</dbReference>
<dbReference type="PROSITE" id="PS50931">
    <property type="entry name" value="HTH_LYSR"/>
    <property type="match status" value="1"/>
</dbReference>